<accession>A0A0B3SAI1</accession>
<dbReference type="Proteomes" id="UP000030960">
    <property type="component" value="Unassembled WGS sequence"/>
</dbReference>
<reference evidence="1 2" key="1">
    <citation type="submission" date="2014-10" db="EMBL/GenBank/DDBJ databases">
        <title>Genome sequence of Ponticoccus sp. strain UMTAT08 isolated from clonal culture of toxic dinoflagellate Alexandrium tamiyavanichii.</title>
        <authorList>
            <person name="Gan H.Y."/>
            <person name="Muhd D.-D."/>
            <person name="Mohd Noor M.E."/>
            <person name="Yeong Y.S."/>
            <person name="Usup G."/>
        </authorList>
    </citation>
    <scope>NUCLEOTIDE SEQUENCE [LARGE SCALE GENOMIC DNA]</scope>
    <source>
        <strain evidence="1 2">UMTAT08</strain>
    </source>
</reference>
<dbReference type="STRING" id="561184.SAMN05216376_101180"/>
<evidence type="ECO:0000313" key="1">
    <source>
        <dbReference type="EMBL" id="KHQ53686.1"/>
    </source>
</evidence>
<name>A0A0B3SAI1_9RHOB</name>
<dbReference type="EMBL" id="JSUQ01000006">
    <property type="protein sequence ID" value="KHQ53686.1"/>
    <property type="molecule type" value="Genomic_DNA"/>
</dbReference>
<sequence length="156" mass="17911">MDILIDALLAWIGEETDYDTHDLPHPIVRVMSPQELTREYYSGVAHLMPEDGVDDRLNALFARTDGPNGTIYLLAPAHIDYAEDFDSPTDNPLWREILLHELVHYVQWKSGASQSWDCLAMGEPEAYTLGGRYLKKTRTTDPLPNRMFWGRIYARC</sequence>
<dbReference type="AlphaFoldDB" id="A0A0B3SAI1"/>
<protein>
    <submittedName>
        <fullName evidence="1">Uncharacterized protein</fullName>
    </submittedName>
</protein>
<dbReference type="OrthoDB" id="9775358at2"/>
<keyword evidence="2" id="KW-1185">Reference proteome</keyword>
<dbReference type="RefSeq" id="WP_043139675.1">
    <property type="nucleotide sequence ID" value="NZ_JAHVJH010000004.1"/>
</dbReference>
<comment type="caution">
    <text evidence="1">The sequence shown here is derived from an EMBL/GenBank/DDBJ whole genome shotgun (WGS) entry which is preliminary data.</text>
</comment>
<gene>
    <name evidence="1" type="ORF">OA50_01674</name>
</gene>
<evidence type="ECO:0000313" key="2">
    <source>
        <dbReference type="Proteomes" id="UP000030960"/>
    </source>
</evidence>
<organism evidence="1 2">
    <name type="scientific">Mameliella alba</name>
    <dbReference type="NCBI Taxonomy" id="561184"/>
    <lineage>
        <taxon>Bacteria</taxon>
        <taxon>Pseudomonadati</taxon>
        <taxon>Pseudomonadota</taxon>
        <taxon>Alphaproteobacteria</taxon>
        <taxon>Rhodobacterales</taxon>
        <taxon>Roseobacteraceae</taxon>
        <taxon>Mameliella</taxon>
    </lineage>
</organism>
<proteinExistence type="predicted"/>